<dbReference type="Gene3D" id="1.10.10.60">
    <property type="entry name" value="Homeodomain-like"/>
    <property type="match status" value="1"/>
</dbReference>
<gene>
    <name evidence="3" type="ORF">V9T40_012625</name>
</gene>
<sequence length="376" mass="42792">MAEARGEEERFIDEEHRNSPSPLARRQPRIQHSSTADSEDKKQKFKSGSAINLSCIQVVQKETDIRFNDNNALEISMDNTLPATANMQQVSEAQASSPLEVESSSIEEAINSQTEEVYPEIDEKKMTEITEEDTVAQSNDPATACIKEDQMDDYYIDQDIVVVHEDMPEEESSSQLAASTANWKREDVLKLIALYKEAQPLFKSPTTKKRKLWQQIAEKLPPYSDIQCENKFKYLKSRYRKKIENMRGTGTGSRRIYCEFFEELSLIFGKPRKITLPTQPCTPCSPCTASSSKGSKNLPDKLFLENESDNGESTSEETQSSSTHTTKRKHKLSILKDAEKVKKRKQEQLWRERAALAYEKIASALEVLADKMQSRS</sequence>
<feature type="domain" description="Myb/SANT-like DNA-binding" evidence="2">
    <location>
        <begin position="182"/>
        <end position="265"/>
    </location>
</feature>
<name>A0AAN9T921_9HEMI</name>
<feature type="compositionally biased region" description="Low complexity" evidence="1">
    <location>
        <begin position="312"/>
        <end position="324"/>
    </location>
</feature>
<proteinExistence type="predicted"/>
<organism evidence="3 4">
    <name type="scientific">Parthenolecanium corni</name>
    <dbReference type="NCBI Taxonomy" id="536013"/>
    <lineage>
        <taxon>Eukaryota</taxon>
        <taxon>Metazoa</taxon>
        <taxon>Ecdysozoa</taxon>
        <taxon>Arthropoda</taxon>
        <taxon>Hexapoda</taxon>
        <taxon>Insecta</taxon>
        <taxon>Pterygota</taxon>
        <taxon>Neoptera</taxon>
        <taxon>Paraneoptera</taxon>
        <taxon>Hemiptera</taxon>
        <taxon>Sternorrhyncha</taxon>
        <taxon>Coccoidea</taxon>
        <taxon>Coccidae</taxon>
        <taxon>Parthenolecanium</taxon>
    </lineage>
</organism>
<evidence type="ECO:0000313" key="4">
    <source>
        <dbReference type="Proteomes" id="UP001367676"/>
    </source>
</evidence>
<feature type="region of interest" description="Disordered" evidence="1">
    <location>
        <begin position="283"/>
        <end position="342"/>
    </location>
</feature>
<feature type="compositionally biased region" description="Low complexity" evidence="1">
    <location>
        <begin position="283"/>
        <end position="292"/>
    </location>
</feature>
<comment type="caution">
    <text evidence="3">The sequence shown here is derived from an EMBL/GenBank/DDBJ whole genome shotgun (WGS) entry which is preliminary data.</text>
</comment>
<dbReference type="Proteomes" id="UP001367676">
    <property type="component" value="Unassembled WGS sequence"/>
</dbReference>
<dbReference type="InterPro" id="IPR044822">
    <property type="entry name" value="Myb_DNA-bind_4"/>
</dbReference>
<evidence type="ECO:0000256" key="1">
    <source>
        <dbReference type="SAM" id="MobiDB-lite"/>
    </source>
</evidence>
<evidence type="ECO:0000313" key="3">
    <source>
        <dbReference type="EMBL" id="KAK7576339.1"/>
    </source>
</evidence>
<reference evidence="3 4" key="1">
    <citation type="submission" date="2024-03" db="EMBL/GenBank/DDBJ databases">
        <title>Adaptation during the transition from Ophiocordyceps entomopathogen to insect associate is accompanied by gene loss and intensified selection.</title>
        <authorList>
            <person name="Ward C.M."/>
            <person name="Onetto C.A."/>
            <person name="Borneman A.R."/>
        </authorList>
    </citation>
    <scope>NUCLEOTIDE SEQUENCE [LARGE SCALE GENOMIC DNA]</scope>
    <source>
        <strain evidence="3">AWRI1</strain>
        <tissue evidence="3">Single Adult Female</tissue>
    </source>
</reference>
<keyword evidence="4" id="KW-1185">Reference proteome</keyword>
<dbReference type="EMBL" id="JBBCAQ010000036">
    <property type="protein sequence ID" value="KAK7576339.1"/>
    <property type="molecule type" value="Genomic_DNA"/>
</dbReference>
<protein>
    <recommendedName>
        <fullName evidence="2">Myb/SANT-like DNA-binding domain-containing protein</fullName>
    </recommendedName>
</protein>
<feature type="region of interest" description="Disordered" evidence="1">
    <location>
        <begin position="1"/>
        <end position="47"/>
    </location>
</feature>
<dbReference type="AlphaFoldDB" id="A0AAN9T921"/>
<feature type="compositionally biased region" description="Basic and acidic residues" evidence="1">
    <location>
        <begin position="1"/>
        <end position="18"/>
    </location>
</feature>
<evidence type="ECO:0000259" key="2">
    <source>
        <dbReference type="Pfam" id="PF13837"/>
    </source>
</evidence>
<dbReference type="Pfam" id="PF13837">
    <property type="entry name" value="Myb_DNA-bind_4"/>
    <property type="match status" value="1"/>
</dbReference>
<accession>A0AAN9T921</accession>